<protein>
    <submittedName>
        <fullName evidence="1">Uncharacterized protein</fullName>
    </submittedName>
</protein>
<gene>
    <name evidence="1" type="ORF">HDF25_001269</name>
</gene>
<dbReference type="RefSeq" id="WP_184623872.1">
    <property type="nucleotide sequence ID" value="NZ_JACHCC010000003.1"/>
</dbReference>
<sequence length="70" mass="8073">MHTKLDKMIAYYAGSEVKIINEHHPHFLAIGEVTGGEETTAGPGLKIKRFDTQEQFFVYDTQHLRITKRK</sequence>
<name>A0A7X0MJ59_9SPHI</name>
<dbReference type="Proteomes" id="UP000521017">
    <property type="component" value="Unassembled WGS sequence"/>
</dbReference>
<proteinExistence type="predicted"/>
<reference evidence="1 2" key="1">
    <citation type="submission" date="2020-08" db="EMBL/GenBank/DDBJ databases">
        <title>Genomic Encyclopedia of Type Strains, Phase IV (KMG-V): Genome sequencing to study the core and pangenomes of soil and plant-associated prokaryotes.</title>
        <authorList>
            <person name="Whitman W."/>
        </authorList>
    </citation>
    <scope>NUCLEOTIDE SEQUENCE [LARGE SCALE GENOMIC DNA]</scope>
    <source>
        <strain evidence="1 2">M2T3</strain>
    </source>
</reference>
<comment type="caution">
    <text evidence="1">The sequence shown here is derived from an EMBL/GenBank/DDBJ whole genome shotgun (WGS) entry which is preliminary data.</text>
</comment>
<evidence type="ECO:0000313" key="2">
    <source>
        <dbReference type="Proteomes" id="UP000521017"/>
    </source>
</evidence>
<accession>A0A7X0MJ59</accession>
<dbReference type="EMBL" id="JACHCC010000003">
    <property type="protein sequence ID" value="MBB6499128.1"/>
    <property type="molecule type" value="Genomic_DNA"/>
</dbReference>
<organism evidence="1 2">
    <name type="scientific">Pedobacter cryoconitis</name>
    <dbReference type="NCBI Taxonomy" id="188932"/>
    <lineage>
        <taxon>Bacteria</taxon>
        <taxon>Pseudomonadati</taxon>
        <taxon>Bacteroidota</taxon>
        <taxon>Sphingobacteriia</taxon>
        <taxon>Sphingobacteriales</taxon>
        <taxon>Sphingobacteriaceae</taxon>
        <taxon>Pedobacter</taxon>
    </lineage>
</organism>
<evidence type="ECO:0000313" key="1">
    <source>
        <dbReference type="EMBL" id="MBB6499128.1"/>
    </source>
</evidence>
<dbReference type="AlphaFoldDB" id="A0A7X0MJ59"/>